<evidence type="ECO:0000256" key="1">
    <source>
        <dbReference type="ARBA" id="ARBA00008635"/>
    </source>
</evidence>
<dbReference type="Pfam" id="PF05163">
    <property type="entry name" value="DinB"/>
    <property type="match status" value="1"/>
</dbReference>
<dbReference type="AlphaFoldDB" id="A0A1H6AWJ6"/>
<dbReference type="EMBL" id="FNUT01000009">
    <property type="protein sequence ID" value="SEG53009.1"/>
    <property type="molecule type" value="Genomic_DNA"/>
</dbReference>
<evidence type="ECO:0000256" key="2">
    <source>
        <dbReference type="ARBA" id="ARBA00022723"/>
    </source>
</evidence>
<dbReference type="GO" id="GO:0046872">
    <property type="term" value="F:metal ion binding"/>
    <property type="evidence" value="ECO:0007669"/>
    <property type="project" value="UniProtKB-KW"/>
</dbReference>
<dbReference type="SUPFAM" id="SSF109854">
    <property type="entry name" value="DinB/YfiT-like putative metalloenzymes"/>
    <property type="match status" value="1"/>
</dbReference>
<keyword evidence="5" id="KW-1185">Reference proteome</keyword>
<gene>
    <name evidence="4" type="ORF">SAMN05421877_10923</name>
</gene>
<dbReference type="Proteomes" id="UP000236731">
    <property type="component" value="Unassembled WGS sequence"/>
</dbReference>
<dbReference type="Gene3D" id="1.20.120.450">
    <property type="entry name" value="dinb family like domain"/>
    <property type="match status" value="1"/>
</dbReference>
<dbReference type="RefSeq" id="WP_200818814.1">
    <property type="nucleotide sequence ID" value="NZ_CP049246.1"/>
</dbReference>
<feature type="binding site" evidence="3">
    <location>
        <position position="138"/>
    </location>
    <ligand>
        <name>a divalent metal cation</name>
        <dbReference type="ChEBI" id="CHEBI:60240"/>
    </ligand>
</feature>
<comment type="similarity">
    <text evidence="1">Belongs to the DinB family.</text>
</comment>
<proteinExistence type="inferred from homology"/>
<evidence type="ECO:0000313" key="4">
    <source>
        <dbReference type="EMBL" id="SEG53009.1"/>
    </source>
</evidence>
<organism evidence="4 5">
    <name type="scientific">Sphingobacterium lactis</name>
    <dbReference type="NCBI Taxonomy" id="797291"/>
    <lineage>
        <taxon>Bacteria</taxon>
        <taxon>Pseudomonadati</taxon>
        <taxon>Bacteroidota</taxon>
        <taxon>Sphingobacteriia</taxon>
        <taxon>Sphingobacteriales</taxon>
        <taxon>Sphingobacteriaceae</taxon>
        <taxon>Sphingobacterium</taxon>
    </lineage>
</organism>
<dbReference type="InterPro" id="IPR007837">
    <property type="entry name" value="DinB"/>
</dbReference>
<feature type="binding site" evidence="3">
    <location>
        <position position="134"/>
    </location>
    <ligand>
        <name>a divalent metal cation</name>
        <dbReference type="ChEBI" id="CHEBI:60240"/>
    </ligand>
</feature>
<feature type="binding site" evidence="3">
    <location>
        <position position="48"/>
    </location>
    <ligand>
        <name>a divalent metal cation</name>
        <dbReference type="ChEBI" id="CHEBI:60240"/>
    </ligand>
</feature>
<name>A0A1H6AWJ6_9SPHI</name>
<sequence length="165" mass="19083">MMSIKEGFLVELERETNNTKRILDRLKDEDLNFKPHEKSMALGELAGHVVELHNWVSGALTRNDFNLATDYTPFRPSTVAELKSALEEGYKKNEQTLDQFPEEEWFTKWTMRVDNYVIGEMPKLGALRFVITNHLIHHRGQLVVYLRLLDIPVPGLYGPSADEQK</sequence>
<reference evidence="5" key="1">
    <citation type="submission" date="2016-10" db="EMBL/GenBank/DDBJ databases">
        <authorList>
            <person name="Varghese N."/>
            <person name="Submissions S."/>
        </authorList>
    </citation>
    <scope>NUCLEOTIDE SEQUENCE [LARGE SCALE GENOMIC DNA]</scope>
    <source>
        <strain evidence="5">DSM 22361</strain>
    </source>
</reference>
<dbReference type="InterPro" id="IPR034660">
    <property type="entry name" value="DinB/YfiT-like"/>
</dbReference>
<evidence type="ECO:0000313" key="5">
    <source>
        <dbReference type="Proteomes" id="UP000236731"/>
    </source>
</evidence>
<keyword evidence="2 3" id="KW-0479">Metal-binding</keyword>
<evidence type="ECO:0000256" key="3">
    <source>
        <dbReference type="PIRSR" id="PIRSR607837-1"/>
    </source>
</evidence>
<accession>A0A1H6AWJ6</accession>
<protein>
    <submittedName>
        <fullName evidence="4">Uncharacterized damage-inducible protein DinB (Forms a four-helix bundle)</fullName>
    </submittedName>
</protein>